<dbReference type="RefSeq" id="WP_273944409.1">
    <property type="nucleotide sequence ID" value="NZ_CP097263.1"/>
</dbReference>
<feature type="domain" description="Bacteriophage T5 Orf172 DNA-binding" evidence="2">
    <location>
        <begin position="336"/>
        <end position="419"/>
    </location>
</feature>
<proteinExistence type="predicted"/>
<sequence>MFGARKRLQELEAELHLARDQEQRLKAQLAEAAARYDELRGKDAIAVENEIAAARRRLKDLVAEAEAQAAENTQWRGEATKAWTEMQQRIGSAQSELQGIRAQIVETQETALLQEAGIYEYRHRLADSVAYKASLERLKDSIKVAAKNNHAITATTNWTVNNSAVEGQRMVRDFSKLMLRAYNTEADNCVRSMRPYRLESAKDRLTKVRDIISRLGKTMHINIAAGYHRLRLEELELTADYLAKVEEEKERVRAERERQRDEAQAQREFEREKARLAKEQSHWRTAMEKWTSAGDAAKVAEAESKLAELGEAMQSVAEREANIRTGWVYVISNVGSFGPDVVKIGLTRRLDPTERVRELGDASVPFKFDVHALIFDADAVSLETRLHQHLAARRVNRVNLRREFFHVTPAEVLSILHTLGLQDNLVDYVEEPEAEEWRSSQRMSEPESGAAVA</sequence>
<dbReference type="Proteomes" id="UP001589810">
    <property type="component" value="Unassembled WGS sequence"/>
</dbReference>
<keyword evidence="1" id="KW-0175">Coiled coil</keyword>
<evidence type="ECO:0000313" key="3">
    <source>
        <dbReference type="EMBL" id="MFC0545917.1"/>
    </source>
</evidence>
<evidence type="ECO:0000256" key="1">
    <source>
        <dbReference type="SAM" id="Coils"/>
    </source>
</evidence>
<dbReference type="EMBL" id="JBHLUD010000011">
    <property type="protein sequence ID" value="MFC0545917.1"/>
    <property type="molecule type" value="Genomic_DNA"/>
</dbReference>
<evidence type="ECO:0000259" key="2">
    <source>
        <dbReference type="SMART" id="SM00974"/>
    </source>
</evidence>
<feature type="coiled-coil region" evidence="1">
    <location>
        <begin position="1"/>
        <end position="71"/>
    </location>
</feature>
<evidence type="ECO:0000313" key="4">
    <source>
        <dbReference type="Proteomes" id="UP001589810"/>
    </source>
</evidence>
<reference evidence="3 4" key="1">
    <citation type="submission" date="2024-09" db="EMBL/GenBank/DDBJ databases">
        <authorList>
            <person name="Sun Q."/>
            <person name="Mori K."/>
        </authorList>
    </citation>
    <scope>NUCLEOTIDE SEQUENCE [LARGE SCALE GENOMIC DNA]</scope>
    <source>
        <strain evidence="3 4">TBRC 1432</strain>
    </source>
</reference>
<dbReference type="InterPro" id="IPR018306">
    <property type="entry name" value="Phage_T5_Orf172_DNA-bd"/>
</dbReference>
<comment type="caution">
    <text evidence="3">The sequence shown here is derived from an EMBL/GenBank/DDBJ whole genome shotgun (WGS) entry which is preliminary data.</text>
</comment>
<keyword evidence="4" id="KW-1185">Reference proteome</keyword>
<gene>
    <name evidence="3" type="ORF">ACFFH7_30680</name>
</gene>
<accession>A0ABV6N020</accession>
<dbReference type="Pfam" id="PF13250">
    <property type="entry name" value="SNIPE"/>
    <property type="match status" value="1"/>
</dbReference>
<organism evidence="3 4">
    <name type="scientific">Kutzneria chonburiensis</name>
    <dbReference type="NCBI Taxonomy" id="1483604"/>
    <lineage>
        <taxon>Bacteria</taxon>
        <taxon>Bacillati</taxon>
        <taxon>Actinomycetota</taxon>
        <taxon>Actinomycetes</taxon>
        <taxon>Pseudonocardiales</taxon>
        <taxon>Pseudonocardiaceae</taxon>
        <taxon>Kutzneria</taxon>
    </lineage>
</organism>
<protein>
    <submittedName>
        <fullName evidence="3">DUF4041 domain-containing protein</fullName>
    </submittedName>
</protein>
<dbReference type="SMART" id="SM00974">
    <property type="entry name" value="T5orf172"/>
    <property type="match status" value="1"/>
</dbReference>
<dbReference type="InterPro" id="IPR025280">
    <property type="entry name" value="SNIPE"/>
</dbReference>
<name>A0ABV6N020_9PSEU</name>
<feature type="coiled-coil region" evidence="1">
    <location>
        <begin position="235"/>
        <end position="319"/>
    </location>
</feature>
<dbReference type="Pfam" id="PF13455">
    <property type="entry name" value="MUG113"/>
    <property type="match status" value="1"/>
</dbReference>